<keyword evidence="1" id="KW-0812">Transmembrane</keyword>
<reference evidence="2 3" key="1">
    <citation type="submission" date="2023-07" db="EMBL/GenBank/DDBJ databases">
        <title>Sorghum-associated microbial communities from plants grown in Nebraska, USA.</title>
        <authorList>
            <person name="Schachtman D."/>
        </authorList>
    </citation>
    <scope>NUCLEOTIDE SEQUENCE [LARGE SCALE GENOMIC DNA]</scope>
    <source>
        <strain evidence="2 3">DS1001</strain>
    </source>
</reference>
<dbReference type="GO" id="GO:0004527">
    <property type="term" value="F:exonuclease activity"/>
    <property type="evidence" value="ECO:0007669"/>
    <property type="project" value="UniProtKB-KW"/>
</dbReference>
<comment type="caution">
    <text evidence="2">The sequence shown here is derived from an EMBL/GenBank/DDBJ whole genome shotgun (WGS) entry which is preliminary data.</text>
</comment>
<keyword evidence="1" id="KW-0472">Membrane</keyword>
<keyword evidence="1" id="KW-1133">Transmembrane helix</keyword>
<sequence length="161" mass="17269">MKEDPATRQQLSELIEQRRADIRTFLRQARPRRNRLINMSVIGSALAAALTVGPAAGGTKFTEGVQALLSLDDDSTVWRILCLLAVLCSLTAAVSTGLSNSHELASRVSAAEACNAELEGLAGALAFGRLHLEDAVRLYQQYIAKVAFVDDTLTHTSTSVS</sequence>
<dbReference type="Proteomes" id="UP001239267">
    <property type="component" value="Unassembled WGS sequence"/>
</dbReference>
<dbReference type="RefSeq" id="WP_141181481.1">
    <property type="nucleotide sequence ID" value="NZ_JAUSTB010000001.1"/>
</dbReference>
<dbReference type="EMBL" id="JAUSTB010000001">
    <property type="protein sequence ID" value="MDQ0144594.1"/>
    <property type="molecule type" value="Genomic_DNA"/>
</dbReference>
<dbReference type="AlphaFoldDB" id="A0AAJ1SPQ4"/>
<name>A0AAJ1SPQ4_9MICC</name>
<accession>A0AAJ1SPQ4</accession>
<keyword evidence="3" id="KW-1185">Reference proteome</keyword>
<keyword evidence="2" id="KW-0540">Nuclease</keyword>
<keyword evidence="2" id="KW-0269">Exonuclease</keyword>
<feature type="transmembrane region" description="Helical" evidence="1">
    <location>
        <begin position="77"/>
        <end position="98"/>
    </location>
</feature>
<gene>
    <name evidence="2" type="ORF">J2T23_000468</name>
</gene>
<evidence type="ECO:0000313" key="2">
    <source>
        <dbReference type="EMBL" id="MDQ0144594.1"/>
    </source>
</evidence>
<proteinExistence type="predicted"/>
<feature type="transmembrane region" description="Helical" evidence="1">
    <location>
        <begin position="36"/>
        <end position="57"/>
    </location>
</feature>
<protein>
    <submittedName>
        <fullName evidence="2">Exonuclease VII small subunit</fullName>
    </submittedName>
</protein>
<evidence type="ECO:0000256" key="1">
    <source>
        <dbReference type="SAM" id="Phobius"/>
    </source>
</evidence>
<evidence type="ECO:0000313" key="3">
    <source>
        <dbReference type="Proteomes" id="UP001239267"/>
    </source>
</evidence>
<organism evidence="2 3">
    <name type="scientific">Pseudarthrobacter niigatensis</name>
    <dbReference type="NCBI Taxonomy" id="369935"/>
    <lineage>
        <taxon>Bacteria</taxon>
        <taxon>Bacillati</taxon>
        <taxon>Actinomycetota</taxon>
        <taxon>Actinomycetes</taxon>
        <taxon>Micrococcales</taxon>
        <taxon>Micrococcaceae</taxon>
        <taxon>Pseudarthrobacter</taxon>
    </lineage>
</organism>
<keyword evidence="2" id="KW-0378">Hydrolase</keyword>